<dbReference type="Proteomes" id="UP000283497">
    <property type="component" value="Unassembled WGS sequence"/>
</dbReference>
<evidence type="ECO:0000313" key="4">
    <source>
        <dbReference type="Proteomes" id="UP000262524"/>
    </source>
</evidence>
<dbReference type="Proteomes" id="UP000284621">
    <property type="component" value="Unassembled WGS sequence"/>
</dbReference>
<reference evidence="4 5" key="1">
    <citation type="submission" date="2018-08" db="EMBL/GenBank/DDBJ databases">
        <title>A genome reference for cultivated species of the human gut microbiota.</title>
        <authorList>
            <person name="Zou Y."/>
            <person name="Xue W."/>
            <person name="Luo G."/>
        </authorList>
    </citation>
    <scope>NUCLEOTIDE SEQUENCE [LARGE SCALE GENOMIC DNA]</scope>
    <source>
        <strain evidence="3 5">AF45-14BH</strain>
        <strain evidence="2 6">AM34-3LB</strain>
        <strain evidence="1 4">TM10-1AC</strain>
    </source>
</reference>
<accession>A0A374NI63</accession>
<dbReference type="EMBL" id="QSOE01000093">
    <property type="protein sequence ID" value="RGI83636.1"/>
    <property type="molecule type" value="Genomic_DNA"/>
</dbReference>
<comment type="caution">
    <text evidence="1">The sequence shown here is derived from an EMBL/GenBank/DDBJ whole genome shotgun (WGS) entry which is preliminary data.</text>
</comment>
<dbReference type="Proteomes" id="UP000262524">
    <property type="component" value="Unassembled WGS sequence"/>
</dbReference>
<evidence type="ECO:0000313" key="2">
    <source>
        <dbReference type="EMBL" id="RHC66419.1"/>
    </source>
</evidence>
<proteinExistence type="predicted"/>
<organism evidence="1 4">
    <name type="scientific">Anaerobutyricum hallii</name>
    <dbReference type="NCBI Taxonomy" id="39488"/>
    <lineage>
        <taxon>Bacteria</taxon>
        <taxon>Bacillati</taxon>
        <taxon>Bacillota</taxon>
        <taxon>Clostridia</taxon>
        <taxon>Lachnospirales</taxon>
        <taxon>Lachnospiraceae</taxon>
        <taxon>Anaerobutyricum</taxon>
    </lineage>
</organism>
<dbReference type="AlphaFoldDB" id="A0A374NI63"/>
<protein>
    <submittedName>
        <fullName evidence="1">Uncharacterized protein</fullName>
    </submittedName>
</protein>
<evidence type="ECO:0000313" key="1">
    <source>
        <dbReference type="EMBL" id="RGI83636.1"/>
    </source>
</evidence>
<evidence type="ECO:0000313" key="5">
    <source>
        <dbReference type="Proteomes" id="UP000283497"/>
    </source>
</evidence>
<evidence type="ECO:0000313" key="3">
    <source>
        <dbReference type="EMBL" id="RHK33993.1"/>
    </source>
</evidence>
<name>A0A374NI63_9FIRM</name>
<keyword evidence="6" id="KW-1185">Reference proteome</keyword>
<sequence length="61" mass="7548">MKSYKLESIFIIFKKKVSITKTDFKKRIKDIFMTFTLWNSDQKLRESYREVLFWGRMECLT</sequence>
<evidence type="ECO:0000313" key="6">
    <source>
        <dbReference type="Proteomes" id="UP000284621"/>
    </source>
</evidence>
<gene>
    <name evidence="3" type="ORF">DW068_15035</name>
    <name evidence="2" type="ORF">DW833_04590</name>
    <name evidence="1" type="ORF">DXD91_11770</name>
</gene>
<dbReference type="EMBL" id="QSID01000004">
    <property type="protein sequence ID" value="RHC66419.1"/>
    <property type="molecule type" value="Genomic_DNA"/>
</dbReference>
<dbReference type="EMBL" id="QRNJ01000083">
    <property type="protein sequence ID" value="RHK33993.1"/>
    <property type="molecule type" value="Genomic_DNA"/>
</dbReference>